<evidence type="ECO:0000313" key="4">
    <source>
        <dbReference type="Proteomes" id="UP001175271"/>
    </source>
</evidence>
<evidence type="ECO:0000256" key="1">
    <source>
        <dbReference type="SAM" id="Coils"/>
    </source>
</evidence>
<feature type="compositionally biased region" description="Polar residues" evidence="2">
    <location>
        <begin position="301"/>
        <end position="310"/>
    </location>
</feature>
<protein>
    <submittedName>
        <fullName evidence="3">Uncharacterized protein</fullName>
    </submittedName>
</protein>
<keyword evidence="1" id="KW-0175">Coiled coil</keyword>
<dbReference type="Proteomes" id="UP001175271">
    <property type="component" value="Unassembled WGS sequence"/>
</dbReference>
<name>A0AA39H5V6_9BILA</name>
<reference evidence="3" key="1">
    <citation type="submission" date="2023-06" db="EMBL/GenBank/DDBJ databases">
        <title>Genomic analysis of the entomopathogenic nematode Steinernema hermaphroditum.</title>
        <authorList>
            <person name="Schwarz E.M."/>
            <person name="Heppert J.K."/>
            <person name="Baniya A."/>
            <person name="Schwartz H.T."/>
            <person name="Tan C.-H."/>
            <person name="Antoshechkin I."/>
            <person name="Sternberg P.W."/>
            <person name="Goodrich-Blair H."/>
            <person name="Dillman A.R."/>
        </authorList>
    </citation>
    <scope>NUCLEOTIDE SEQUENCE</scope>
    <source>
        <strain evidence="3">PS9179</strain>
        <tissue evidence="3">Whole animal</tissue>
    </source>
</reference>
<feature type="region of interest" description="Disordered" evidence="2">
    <location>
        <begin position="1"/>
        <end position="69"/>
    </location>
</feature>
<feature type="compositionally biased region" description="Polar residues" evidence="2">
    <location>
        <begin position="1"/>
        <end position="14"/>
    </location>
</feature>
<dbReference type="EMBL" id="JAUCMV010000005">
    <property type="protein sequence ID" value="KAK0399786.1"/>
    <property type="molecule type" value="Genomic_DNA"/>
</dbReference>
<evidence type="ECO:0000313" key="3">
    <source>
        <dbReference type="EMBL" id="KAK0399786.1"/>
    </source>
</evidence>
<keyword evidence="4" id="KW-1185">Reference proteome</keyword>
<proteinExistence type="predicted"/>
<feature type="region of interest" description="Disordered" evidence="2">
    <location>
        <begin position="267"/>
        <end position="326"/>
    </location>
</feature>
<feature type="compositionally biased region" description="Basic and acidic residues" evidence="2">
    <location>
        <begin position="279"/>
        <end position="289"/>
    </location>
</feature>
<gene>
    <name evidence="3" type="ORF">QR680_003211</name>
</gene>
<accession>A0AA39H5V6</accession>
<evidence type="ECO:0000256" key="2">
    <source>
        <dbReference type="SAM" id="MobiDB-lite"/>
    </source>
</evidence>
<dbReference type="AlphaFoldDB" id="A0AA39H5V6"/>
<feature type="coiled-coil region" evidence="1">
    <location>
        <begin position="126"/>
        <end position="189"/>
    </location>
</feature>
<sequence length="326" mass="37608">MGSASSTNVKNIQISQEESEKRPRSRQQRESSASSKRSITSAANERIRSSLGSRSSLEKDGSSFYHGHTQAEATIGEDSQLRQLQKQMYQQISALEMRNLELAEEVQWLRGQVCRVPQSIVEKPNNENYQQRCEELKKQVKLLKEEKAREQARYEATIRTVHTEALSQVREMHQKYELVERLNARLEDTVKDRLGASIVKLLREQMNQENRAKWDDFTRKRKESLNIVPEQVVAGVPEQHKRSSEPIITFLPTKSQPSPQQQVRALFGDSDMDEEEETEKEHKRNRDYDNVFISPGEANDKMQNGRNNALSEPPPYGRVISQINSE</sequence>
<comment type="caution">
    <text evidence="3">The sequence shown here is derived from an EMBL/GenBank/DDBJ whole genome shotgun (WGS) entry which is preliminary data.</text>
</comment>
<organism evidence="3 4">
    <name type="scientific">Steinernema hermaphroditum</name>
    <dbReference type="NCBI Taxonomy" id="289476"/>
    <lineage>
        <taxon>Eukaryota</taxon>
        <taxon>Metazoa</taxon>
        <taxon>Ecdysozoa</taxon>
        <taxon>Nematoda</taxon>
        <taxon>Chromadorea</taxon>
        <taxon>Rhabditida</taxon>
        <taxon>Tylenchina</taxon>
        <taxon>Panagrolaimomorpha</taxon>
        <taxon>Strongyloidoidea</taxon>
        <taxon>Steinernematidae</taxon>
        <taxon>Steinernema</taxon>
    </lineage>
</organism>